<evidence type="ECO:0000256" key="3">
    <source>
        <dbReference type="SAM" id="MobiDB-lite"/>
    </source>
</evidence>
<dbReference type="EMBL" id="AGCU01099173">
    <property type="status" value="NOT_ANNOTATED_CDS"/>
    <property type="molecule type" value="Genomic_DNA"/>
</dbReference>
<dbReference type="PANTHER" id="PTHR22708:SF0">
    <property type="entry name" value="LEUCINE-RICH REPEAT-CONTAINING PROTEIN 56"/>
    <property type="match status" value="1"/>
</dbReference>
<dbReference type="RefSeq" id="XP_025041334.1">
    <property type="nucleotide sequence ID" value="XM_025185549.1"/>
</dbReference>
<dbReference type="STRING" id="13735.ENSPSIP00000016526"/>
<feature type="region of interest" description="Disordered" evidence="3">
    <location>
        <begin position="445"/>
        <end position="500"/>
    </location>
</feature>
<dbReference type="Proteomes" id="UP000007267">
    <property type="component" value="Unassembled WGS sequence"/>
</dbReference>
<accession>K7G8B5</accession>
<dbReference type="eggNOG" id="KOG0531">
    <property type="taxonomic scope" value="Eukaryota"/>
</dbReference>
<dbReference type="CTD" id="115399"/>
<keyword evidence="5" id="KW-1185">Reference proteome</keyword>
<dbReference type="RefSeq" id="XP_025041333.1">
    <property type="nucleotide sequence ID" value="XM_025185548.1"/>
</dbReference>
<dbReference type="GeneTree" id="ENSGT00390000001545"/>
<dbReference type="EMBL" id="AGCU01099178">
    <property type="status" value="NOT_ANNOTATED_CDS"/>
    <property type="molecule type" value="Genomic_DNA"/>
</dbReference>
<dbReference type="EMBL" id="AGCU01099175">
    <property type="status" value="NOT_ANNOTATED_CDS"/>
    <property type="molecule type" value="Genomic_DNA"/>
</dbReference>
<reference evidence="4" key="4">
    <citation type="submission" date="2025-09" db="UniProtKB">
        <authorList>
            <consortium name="Ensembl"/>
        </authorList>
    </citation>
    <scope>IDENTIFICATION</scope>
</reference>
<evidence type="ECO:0000313" key="4">
    <source>
        <dbReference type="Ensembl" id="ENSPSIP00000016526.1"/>
    </source>
</evidence>
<reference evidence="5" key="2">
    <citation type="journal article" date="2013" name="Nat. Genet.">
        <title>The draft genomes of soft-shell turtle and green sea turtle yield insights into the development and evolution of the turtle-specific body plan.</title>
        <authorList>
            <person name="Wang Z."/>
            <person name="Pascual-Anaya J."/>
            <person name="Zadissa A."/>
            <person name="Li W."/>
            <person name="Niimura Y."/>
            <person name="Huang Z."/>
            <person name="Li C."/>
            <person name="White S."/>
            <person name="Xiong Z."/>
            <person name="Fang D."/>
            <person name="Wang B."/>
            <person name="Ming Y."/>
            <person name="Chen Y."/>
            <person name="Zheng Y."/>
            <person name="Kuraku S."/>
            <person name="Pignatelli M."/>
            <person name="Herrero J."/>
            <person name="Beal K."/>
            <person name="Nozawa M."/>
            <person name="Li Q."/>
            <person name="Wang J."/>
            <person name="Zhang H."/>
            <person name="Yu L."/>
            <person name="Shigenobu S."/>
            <person name="Wang J."/>
            <person name="Liu J."/>
            <person name="Flicek P."/>
            <person name="Searle S."/>
            <person name="Wang J."/>
            <person name="Kuratani S."/>
            <person name="Yin Y."/>
            <person name="Aken B."/>
            <person name="Zhang G."/>
            <person name="Irie N."/>
        </authorList>
    </citation>
    <scope>NUCLEOTIDE SEQUENCE [LARGE SCALE GENOMIC DNA]</scope>
    <source>
        <strain evidence="5">Daiwa-1</strain>
    </source>
</reference>
<dbReference type="PROSITE" id="PS51450">
    <property type="entry name" value="LRR"/>
    <property type="match status" value="2"/>
</dbReference>
<evidence type="ECO:0000256" key="2">
    <source>
        <dbReference type="ARBA" id="ARBA00022737"/>
    </source>
</evidence>
<keyword evidence="2" id="KW-0677">Repeat</keyword>
<feature type="compositionally biased region" description="Low complexity" evidence="3">
    <location>
        <begin position="447"/>
        <end position="464"/>
    </location>
</feature>
<dbReference type="EMBL" id="AGCU01099174">
    <property type="status" value="NOT_ANNOTATED_CDS"/>
    <property type="molecule type" value="Genomic_DNA"/>
</dbReference>
<dbReference type="InterPro" id="IPR040091">
    <property type="entry name" value="LRRC56"/>
</dbReference>
<dbReference type="InterPro" id="IPR025875">
    <property type="entry name" value="Leu-rich_rpt_4"/>
</dbReference>
<sequence length="655" mass="72164">MELSQNLGGVLRPGSATLRVTDLRWQGLLNPSPLIKDDGELLMDEYLSPSKLKALTGVDDLQRVRALEMRVDTRENSLGNFGTYLPNLRQLKLNHSLLVSVRDLGTSLSHLQVLWMARCGLTDLDGISSCSSLKELYIAYNNISDLSQVSLLDHLEILDLEGNNIEDINQIQYLGLCGKLSSLTVEGNLICLKPNPESSEVPDYNYRAEVKKLIPHLKYLDEIPANQITIPLSRKMNKDWLIVKESIKEGSLSKDISGLDSYPETTRRRPGSSPRPTTTHFMSASRPWTAQRPASAEKSSNVPLLSSGSTLAESTFSNEIFLEDDSSDLTHGISRVICGNPIKALHARRQKLGSVAVNPFQMPGPKLEHSFDSEEAEDPSREDVFTDLKAWREQHNQCLKIIQMEEPQVLKIHSDEEEAEEEECSLSDGCEDELRETFDEDLIESVSPDSSCQSRLSQSSSDSSHAQENVLPTSLNRSMVPSPPKSPSPASKLGVAARTSKVRDIRVRRLKVPNQKDAAQLKDYSQSRVSTKTAAQLVGEEIAILSLHSAPTTCEASPLTAEGTYWTSETVGRQTRRSISGPAAVGSTSVRATVDRSAPKVISHHLPVVCSSTKTLERFAPKNVIHHPLTARTALQKLPSRPSVSTAAQIKMPKS</sequence>
<dbReference type="InterPro" id="IPR032675">
    <property type="entry name" value="LRR_dom_sf"/>
</dbReference>
<dbReference type="AlphaFoldDB" id="K7G8B5"/>
<evidence type="ECO:0000313" key="5">
    <source>
        <dbReference type="Proteomes" id="UP000007267"/>
    </source>
</evidence>
<dbReference type="InterPro" id="IPR001611">
    <property type="entry name" value="Leu-rich_rpt"/>
</dbReference>
<dbReference type="OMA" id="CGTHDLS"/>
<protein>
    <submittedName>
        <fullName evidence="4">Leucine rich repeat containing 56</fullName>
    </submittedName>
</protein>
<gene>
    <name evidence="4" type="primary">LRRC56</name>
</gene>
<dbReference type="PANTHER" id="PTHR22708">
    <property type="entry name" value="LEUCINE-RICH REPEAT-CONTAINING PROTEIN 56"/>
    <property type="match status" value="1"/>
</dbReference>
<evidence type="ECO:0000256" key="1">
    <source>
        <dbReference type="ARBA" id="ARBA00022614"/>
    </source>
</evidence>
<dbReference type="EMBL" id="AGCU01099179">
    <property type="status" value="NOT_ANNOTATED_CDS"/>
    <property type="molecule type" value="Genomic_DNA"/>
</dbReference>
<reference evidence="4" key="3">
    <citation type="submission" date="2025-08" db="UniProtKB">
        <authorList>
            <consortium name="Ensembl"/>
        </authorList>
    </citation>
    <scope>IDENTIFICATION</scope>
</reference>
<dbReference type="SUPFAM" id="SSF52058">
    <property type="entry name" value="L domain-like"/>
    <property type="match status" value="1"/>
</dbReference>
<reference evidence="5" key="1">
    <citation type="submission" date="2011-10" db="EMBL/GenBank/DDBJ databases">
        <authorList>
            <consortium name="Soft-shell Turtle Genome Consortium"/>
        </authorList>
    </citation>
    <scope>NUCLEOTIDE SEQUENCE [LARGE SCALE GENOMIC DNA]</scope>
    <source>
        <strain evidence="5">Daiwa-1</strain>
    </source>
</reference>
<feature type="compositionally biased region" description="Basic and acidic residues" evidence="3">
    <location>
        <begin position="366"/>
        <end position="379"/>
    </location>
</feature>
<dbReference type="Pfam" id="PF12799">
    <property type="entry name" value="LRR_4"/>
    <property type="match status" value="1"/>
</dbReference>
<dbReference type="EMBL" id="AGCU01099177">
    <property type="status" value="NOT_ANNOTATED_CDS"/>
    <property type="molecule type" value="Genomic_DNA"/>
</dbReference>
<dbReference type="OrthoDB" id="676979at2759"/>
<feature type="region of interest" description="Disordered" evidence="3">
    <location>
        <begin position="255"/>
        <end position="304"/>
    </location>
</feature>
<organism evidence="4 5">
    <name type="scientific">Pelodiscus sinensis</name>
    <name type="common">Chinese softshell turtle</name>
    <name type="synonym">Trionyx sinensis</name>
    <dbReference type="NCBI Taxonomy" id="13735"/>
    <lineage>
        <taxon>Eukaryota</taxon>
        <taxon>Metazoa</taxon>
        <taxon>Chordata</taxon>
        <taxon>Craniata</taxon>
        <taxon>Vertebrata</taxon>
        <taxon>Euteleostomi</taxon>
        <taxon>Archelosauria</taxon>
        <taxon>Testudinata</taxon>
        <taxon>Testudines</taxon>
        <taxon>Cryptodira</taxon>
        <taxon>Trionychia</taxon>
        <taxon>Trionychidae</taxon>
        <taxon>Pelodiscus</taxon>
    </lineage>
</organism>
<name>K7G8B5_PELSI</name>
<dbReference type="EMBL" id="AGCU01099180">
    <property type="status" value="NOT_ANNOTATED_CDS"/>
    <property type="molecule type" value="Genomic_DNA"/>
</dbReference>
<keyword evidence="1" id="KW-0433">Leucine-rich repeat</keyword>
<feature type="compositionally biased region" description="Polar residues" evidence="3">
    <location>
        <begin position="466"/>
        <end position="477"/>
    </location>
</feature>
<feature type="region of interest" description="Disordered" evidence="3">
    <location>
        <begin position="358"/>
        <end position="379"/>
    </location>
</feature>
<dbReference type="Ensembl" id="ENSPSIT00000016602.1">
    <property type="protein sequence ID" value="ENSPSIP00000016526.1"/>
    <property type="gene ID" value="ENSPSIG00000014733.1"/>
</dbReference>
<dbReference type="HOGENOM" id="CLU_031382_2_0_1"/>
<dbReference type="Gene3D" id="3.80.10.10">
    <property type="entry name" value="Ribonuclease Inhibitor"/>
    <property type="match status" value="1"/>
</dbReference>
<dbReference type="EMBL" id="AGCU01099176">
    <property type="status" value="NOT_ANNOTATED_CDS"/>
    <property type="molecule type" value="Genomic_DNA"/>
</dbReference>
<proteinExistence type="predicted"/>